<evidence type="ECO:0000256" key="2">
    <source>
        <dbReference type="SAM" id="MobiDB-lite"/>
    </source>
</evidence>
<evidence type="ECO:0000313" key="4">
    <source>
        <dbReference type="Proteomes" id="UP000440578"/>
    </source>
</evidence>
<evidence type="ECO:0000256" key="1">
    <source>
        <dbReference type="SAM" id="Coils"/>
    </source>
</evidence>
<keyword evidence="1" id="KW-0175">Coiled coil</keyword>
<feature type="region of interest" description="Disordered" evidence="2">
    <location>
        <begin position="266"/>
        <end position="285"/>
    </location>
</feature>
<dbReference type="Proteomes" id="UP000440578">
    <property type="component" value="Unassembled WGS sequence"/>
</dbReference>
<feature type="compositionally biased region" description="Polar residues" evidence="2">
    <location>
        <begin position="41"/>
        <end position="53"/>
    </location>
</feature>
<protein>
    <submittedName>
        <fullName evidence="3">Uncharacterized protein</fullName>
    </submittedName>
</protein>
<sequence>MDPAERARLVQEAMLVVHGDPETSSQADTVTLNGPEGGSDTGSPGVNTVQKTPQLVVGLANGQLPSAPEPSDGGSADERRANLSSGVELDDQQRKALSAEVKKLRLKLSEEEAALHHVRESLNTQAAAASNPHPDVDARYPMPPSPPPLPDVDDPALFSEGTSPAALRQLQRRHWELYRVALQSALELRRAQRSAGLARLDAYAERRRLRRLFTPAQWDMVRHNREPDQWSEHDLGRAALLRKFCGDKGYHFLQFAWDMPLPSLSSLPPQSGETEVEQPSPRDVKPLLEMSPLMLSEDEMETSPQPPDDLRPELDVGTMLEVELDPEPPSHEDVKPTPDVGPDLQMSPRSSGASSMGDPLSLSGKGAAGDATSAHRREAWATEAGPDAC</sequence>
<reference evidence="3 4" key="1">
    <citation type="submission" date="2019-07" db="EMBL/GenBank/DDBJ databases">
        <title>Draft genome assembly of a fouling barnacle, Amphibalanus amphitrite (Darwin, 1854): The first reference genome for Thecostraca.</title>
        <authorList>
            <person name="Kim W."/>
        </authorList>
    </citation>
    <scope>NUCLEOTIDE SEQUENCE [LARGE SCALE GENOMIC DNA]</scope>
    <source>
        <strain evidence="3">SNU_AA5</strain>
        <tissue evidence="3">Soma without cirri and trophi</tissue>
    </source>
</reference>
<feature type="region of interest" description="Disordered" evidence="2">
    <location>
        <begin position="17"/>
        <end position="94"/>
    </location>
</feature>
<proteinExistence type="predicted"/>
<accession>A0A6A4V7B0</accession>
<dbReference type="EMBL" id="VIIS01001835">
    <property type="protein sequence ID" value="KAF0292137.1"/>
    <property type="molecule type" value="Genomic_DNA"/>
</dbReference>
<feature type="region of interest" description="Disordered" evidence="2">
    <location>
        <begin position="124"/>
        <end position="145"/>
    </location>
</feature>
<keyword evidence="4" id="KW-1185">Reference proteome</keyword>
<feature type="compositionally biased region" description="Polar residues" evidence="2">
    <location>
        <begin position="22"/>
        <end position="32"/>
    </location>
</feature>
<organism evidence="3 4">
    <name type="scientific">Amphibalanus amphitrite</name>
    <name type="common">Striped barnacle</name>
    <name type="synonym">Balanus amphitrite</name>
    <dbReference type="NCBI Taxonomy" id="1232801"/>
    <lineage>
        <taxon>Eukaryota</taxon>
        <taxon>Metazoa</taxon>
        <taxon>Ecdysozoa</taxon>
        <taxon>Arthropoda</taxon>
        <taxon>Crustacea</taxon>
        <taxon>Multicrustacea</taxon>
        <taxon>Cirripedia</taxon>
        <taxon>Thoracica</taxon>
        <taxon>Thoracicalcarea</taxon>
        <taxon>Balanomorpha</taxon>
        <taxon>Balanoidea</taxon>
        <taxon>Balanidae</taxon>
        <taxon>Amphibalaninae</taxon>
        <taxon>Amphibalanus</taxon>
    </lineage>
</organism>
<name>A0A6A4V7B0_AMPAM</name>
<feature type="region of interest" description="Disordered" evidence="2">
    <location>
        <begin position="297"/>
        <end position="389"/>
    </location>
</feature>
<evidence type="ECO:0000313" key="3">
    <source>
        <dbReference type="EMBL" id="KAF0292137.1"/>
    </source>
</evidence>
<dbReference type="AlphaFoldDB" id="A0A6A4V7B0"/>
<comment type="caution">
    <text evidence="3">The sequence shown here is derived from an EMBL/GenBank/DDBJ whole genome shotgun (WGS) entry which is preliminary data.</text>
</comment>
<gene>
    <name evidence="3" type="ORF">FJT64_009837</name>
</gene>
<feature type="coiled-coil region" evidence="1">
    <location>
        <begin position="94"/>
        <end position="121"/>
    </location>
</feature>